<evidence type="ECO:0000259" key="2">
    <source>
        <dbReference type="Pfam" id="PF01471"/>
    </source>
</evidence>
<dbReference type="Proteomes" id="UP000642673">
    <property type="component" value="Unassembled WGS sequence"/>
</dbReference>
<dbReference type="Gene3D" id="1.10.101.10">
    <property type="entry name" value="PGBD-like superfamily/PGBD"/>
    <property type="match status" value="1"/>
</dbReference>
<feature type="chain" id="PRO_5046732308" description="Peptidoglycan binding-like domain-containing protein" evidence="1">
    <location>
        <begin position="32"/>
        <end position="120"/>
    </location>
</feature>
<gene>
    <name evidence="3" type="ORF">GCM10010347_05080</name>
</gene>
<evidence type="ECO:0000313" key="3">
    <source>
        <dbReference type="EMBL" id="GHB38600.1"/>
    </source>
</evidence>
<dbReference type="EMBL" id="BMVP01000001">
    <property type="protein sequence ID" value="GHB38600.1"/>
    <property type="molecule type" value="Genomic_DNA"/>
</dbReference>
<name>A0ABQ3EGJ8_9ACTN</name>
<feature type="domain" description="Peptidoglycan binding-like" evidence="2">
    <location>
        <begin position="58"/>
        <end position="117"/>
    </location>
</feature>
<feature type="signal peptide" evidence="1">
    <location>
        <begin position="1"/>
        <end position="31"/>
    </location>
</feature>
<reference evidence="4" key="1">
    <citation type="journal article" date="2019" name="Int. J. Syst. Evol. Microbiol.">
        <title>The Global Catalogue of Microorganisms (GCM) 10K type strain sequencing project: providing services to taxonomists for standard genome sequencing and annotation.</title>
        <authorList>
            <consortium name="The Broad Institute Genomics Platform"/>
            <consortium name="The Broad Institute Genome Sequencing Center for Infectious Disease"/>
            <person name="Wu L."/>
            <person name="Ma J."/>
        </authorList>
    </citation>
    <scope>NUCLEOTIDE SEQUENCE [LARGE SCALE GENOMIC DNA]</scope>
    <source>
        <strain evidence="4">JCM 4738</strain>
    </source>
</reference>
<dbReference type="InterPro" id="IPR002477">
    <property type="entry name" value="Peptidoglycan-bd-like"/>
</dbReference>
<dbReference type="RefSeq" id="WP_190182319.1">
    <property type="nucleotide sequence ID" value="NZ_BMVP01000001.1"/>
</dbReference>
<dbReference type="InterPro" id="IPR036365">
    <property type="entry name" value="PGBD-like_sf"/>
</dbReference>
<sequence length="120" mass="12090">MRSLKHTAASAAFAVSLLTCATALSTGSAAAVDSPGLEGVSCGFDGRLPPPPTGVGSTGNTVKEAQCLLEFWSGTATAEDEAGGAFGAYTKSSVESFQGLRGLPRTGVIDAATWAELRHS</sequence>
<dbReference type="Pfam" id="PF01471">
    <property type="entry name" value="PG_binding_1"/>
    <property type="match status" value="1"/>
</dbReference>
<comment type="caution">
    <text evidence="3">The sequence shown here is derived from an EMBL/GenBank/DDBJ whole genome shotgun (WGS) entry which is preliminary data.</text>
</comment>
<accession>A0ABQ3EGJ8</accession>
<keyword evidence="1" id="KW-0732">Signal</keyword>
<protein>
    <recommendedName>
        <fullName evidence="2">Peptidoglycan binding-like domain-containing protein</fullName>
    </recommendedName>
</protein>
<proteinExistence type="predicted"/>
<keyword evidence="4" id="KW-1185">Reference proteome</keyword>
<dbReference type="InterPro" id="IPR036366">
    <property type="entry name" value="PGBDSf"/>
</dbReference>
<organism evidence="3 4">
    <name type="scientific">Streptomyces cirratus</name>
    <dbReference type="NCBI Taxonomy" id="68187"/>
    <lineage>
        <taxon>Bacteria</taxon>
        <taxon>Bacillati</taxon>
        <taxon>Actinomycetota</taxon>
        <taxon>Actinomycetes</taxon>
        <taxon>Kitasatosporales</taxon>
        <taxon>Streptomycetaceae</taxon>
        <taxon>Streptomyces</taxon>
    </lineage>
</organism>
<evidence type="ECO:0000313" key="4">
    <source>
        <dbReference type="Proteomes" id="UP000642673"/>
    </source>
</evidence>
<evidence type="ECO:0000256" key="1">
    <source>
        <dbReference type="SAM" id="SignalP"/>
    </source>
</evidence>
<dbReference type="SUPFAM" id="SSF47090">
    <property type="entry name" value="PGBD-like"/>
    <property type="match status" value="1"/>
</dbReference>